<dbReference type="PANTHER" id="PTHR16127:SF13">
    <property type="entry name" value="GH01188P"/>
    <property type="match status" value="1"/>
</dbReference>
<dbReference type="InterPro" id="IPR026183">
    <property type="entry name" value="Taxilin_fam"/>
</dbReference>
<comment type="similarity">
    <text evidence="1">Belongs to the taxilin family.</text>
</comment>
<dbReference type="OrthoDB" id="76038at2759"/>
<evidence type="ECO:0000256" key="1">
    <source>
        <dbReference type="ARBA" id="ARBA00009550"/>
    </source>
</evidence>
<dbReference type="SUPFAM" id="SSF51905">
    <property type="entry name" value="FAD/NAD(P)-binding domain"/>
    <property type="match status" value="1"/>
</dbReference>
<dbReference type="EMBL" id="JNBS01000452">
    <property type="protein sequence ID" value="OQS05468.1"/>
    <property type="molecule type" value="Genomic_DNA"/>
</dbReference>
<dbReference type="Proteomes" id="UP000243217">
    <property type="component" value="Unassembled WGS sequence"/>
</dbReference>
<keyword evidence="6" id="KW-1185">Reference proteome</keyword>
<keyword evidence="2" id="KW-0175">Coiled coil</keyword>
<feature type="coiled-coil region" evidence="2">
    <location>
        <begin position="134"/>
        <end position="179"/>
    </location>
</feature>
<feature type="region of interest" description="Disordered" evidence="3">
    <location>
        <begin position="1"/>
        <end position="38"/>
    </location>
</feature>
<dbReference type="GO" id="GO:0016491">
    <property type="term" value="F:oxidoreductase activity"/>
    <property type="evidence" value="ECO:0007669"/>
    <property type="project" value="InterPro"/>
</dbReference>
<dbReference type="Pfam" id="PF09728">
    <property type="entry name" value="Taxilin"/>
    <property type="match status" value="1"/>
</dbReference>
<dbReference type="InterPro" id="IPR036188">
    <property type="entry name" value="FAD/NAD-bd_sf"/>
</dbReference>
<dbReference type="InterPro" id="IPR023753">
    <property type="entry name" value="FAD/NAD-binding_dom"/>
</dbReference>
<organism evidence="5 6">
    <name type="scientific">Thraustotheca clavata</name>
    <dbReference type="NCBI Taxonomy" id="74557"/>
    <lineage>
        <taxon>Eukaryota</taxon>
        <taxon>Sar</taxon>
        <taxon>Stramenopiles</taxon>
        <taxon>Oomycota</taxon>
        <taxon>Saprolegniomycetes</taxon>
        <taxon>Saprolegniales</taxon>
        <taxon>Achlyaceae</taxon>
        <taxon>Thraustotheca</taxon>
    </lineage>
</organism>
<feature type="coiled-coil region" evidence="2">
    <location>
        <begin position="300"/>
        <end position="376"/>
    </location>
</feature>
<dbReference type="GO" id="GO:0019905">
    <property type="term" value="F:syntaxin binding"/>
    <property type="evidence" value="ECO:0007669"/>
    <property type="project" value="InterPro"/>
</dbReference>
<dbReference type="AlphaFoldDB" id="A0A1W0A5H4"/>
<reference evidence="5 6" key="1">
    <citation type="journal article" date="2014" name="Genome Biol. Evol.">
        <title>The secreted proteins of Achlya hypogyna and Thraustotheca clavata identify the ancestral oomycete secretome and reveal gene acquisitions by horizontal gene transfer.</title>
        <authorList>
            <person name="Misner I."/>
            <person name="Blouin N."/>
            <person name="Leonard G."/>
            <person name="Richards T.A."/>
            <person name="Lane C.E."/>
        </authorList>
    </citation>
    <scope>NUCLEOTIDE SEQUENCE [LARGE SCALE GENOMIC DNA]</scope>
    <source>
        <strain evidence="5 6">ATCC 34112</strain>
    </source>
</reference>
<proteinExistence type="inferred from homology"/>
<evidence type="ECO:0000313" key="5">
    <source>
        <dbReference type="EMBL" id="OQS05468.1"/>
    </source>
</evidence>
<evidence type="ECO:0000313" key="6">
    <source>
        <dbReference type="Proteomes" id="UP000243217"/>
    </source>
</evidence>
<evidence type="ECO:0000259" key="4">
    <source>
        <dbReference type="Pfam" id="PF07992"/>
    </source>
</evidence>
<evidence type="ECO:0000256" key="3">
    <source>
        <dbReference type="SAM" id="MobiDB-lite"/>
    </source>
</evidence>
<name>A0A1W0A5H4_9STRA</name>
<comment type="caution">
    <text evidence="5">The sequence shown here is derived from an EMBL/GenBank/DDBJ whole genome shotgun (WGS) entry which is preliminary data.</text>
</comment>
<evidence type="ECO:0000256" key="2">
    <source>
        <dbReference type="SAM" id="Coils"/>
    </source>
</evidence>
<feature type="compositionally biased region" description="Basic and acidic residues" evidence="3">
    <location>
        <begin position="1"/>
        <end position="12"/>
    </location>
</feature>
<dbReference type="Pfam" id="PF07992">
    <property type="entry name" value="Pyr_redox_2"/>
    <property type="match status" value="1"/>
</dbReference>
<dbReference type="PANTHER" id="PTHR16127">
    <property type="entry name" value="TAXILIN"/>
    <property type="match status" value="1"/>
</dbReference>
<dbReference type="Gene3D" id="3.50.50.60">
    <property type="entry name" value="FAD/NAD(P)-binding domain"/>
    <property type="match status" value="1"/>
</dbReference>
<protein>
    <recommendedName>
        <fullName evidence="4">FAD/NAD(P)-binding domain-containing protein</fullName>
    </recommendedName>
</protein>
<gene>
    <name evidence="5" type="ORF">THRCLA_20609</name>
</gene>
<feature type="domain" description="FAD/NAD(P)-binding" evidence="4">
    <location>
        <begin position="513"/>
        <end position="676"/>
    </location>
</feature>
<accession>A0A1W0A5H4</accession>
<sequence>MESERTKEEGGRKRSLKVKSSVDGGEGNGPKAPANPMVKDELKIKEMLASKIARLQIGDESMDVEMDGIFSDGKFVEKSVQAWQESLESGEILRMETTVGELLSHLAALHKKVGELHAKYIITREEITTSQESCQKVITTKNKLEQLCRELQKQNKTIIAESRKMAEDEDAKRKQLSQQFQTTIDEVSVKMEQQGKDYVASLHENESLQNKLKAFLAQYEVREEHFSHQLQAKDLTIQLAEAKLKHQIELTKRESEKVELTLEKAQQIAAREVALQEQLSAYSEKFDTVQDTLSKSNTMFVTLRTEMDKMSKHIKRLEKDNAALKKKCDQYDSGAIEALQERVRSTEDARRQQGKINKLEALCRVLQEERKRLKESVTPTEPTEAPLEMTCAGPNALALVLSLMEEDRASEFTENESIKLSFWRSRLVKSKLKLKLQNIRVLDPSGTWCNCWNNNFELFGISHLRSPLNVHLDPLRPEGLRDFATATNQLSSQVIDPPTSIPFNKKNRAFATNTSMFSENDRSFFGCPSQKLFAQFHTRLAKDYNISSLVEKEKVCTISPIFDSTNKTPSSYKLQCESGQVIMAAKVVVAIGTQNIPRLPQWSIPYRNAHRVYHSSDLVAQGLRTVQRRYKATKPRVLIVGGGLTSVHLTKQSLQWGARHVTLLTRKKNLLVQPYDVPLEWLSPTLRDKMRADFFADMNPLTRLHKIKDARRGGSVTRAALNQMYSIANPNNFNHLGDATIQHLEQFDDHIRVKLSTGITLDIDEIILATGSDVNIKQEPLFKELLPHGVKTTEGLPLIDDDLRLIPSMNVFVMGGYAALRHGPTAGNLMGARAGANLLSELLVGDLTTIEQLETHHHMRFLCGKENMYELLQ</sequence>
<dbReference type="STRING" id="74557.A0A1W0A5H4"/>